<accession>A0A2M4C9Y8</accession>
<organism evidence="2">
    <name type="scientific">Anopheles marajoara</name>
    <dbReference type="NCBI Taxonomy" id="58244"/>
    <lineage>
        <taxon>Eukaryota</taxon>
        <taxon>Metazoa</taxon>
        <taxon>Ecdysozoa</taxon>
        <taxon>Arthropoda</taxon>
        <taxon>Hexapoda</taxon>
        <taxon>Insecta</taxon>
        <taxon>Pterygota</taxon>
        <taxon>Neoptera</taxon>
        <taxon>Endopterygota</taxon>
        <taxon>Diptera</taxon>
        <taxon>Nematocera</taxon>
        <taxon>Culicoidea</taxon>
        <taxon>Culicidae</taxon>
        <taxon>Anophelinae</taxon>
        <taxon>Anopheles</taxon>
    </lineage>
</organism>
<keyword evidence="1" id="KW-0732">Signal</keyword>
<name>A0A2M4C9Y8_9DIPT</name>
<dbReference type="AlphaFoldDB" id="A0A2M4C9Y8"/>
<proteinExistence type="predicted"/>
<evidence type="ECO:0000256" key="1">
    <source>
        <dbReference type="SAM" id="SignalP"/>
    </source>
</evidence>
<dbReference type="EMBL" id="GGFJ01012810">
    <property type="protein sequence ID" value="MBW61951.1"/>
    <property type="molecule type" value="Transcribed_RNA"/>
</dbReference>
<protein>
    <submittedName>
        <fullName evidence="2">Putative secreted protein</fullName>
    </submittedName>
</protein>
<reference evidence="2" key="1">
    <citation type="submission" date="2018-01" db="EMBL/GenBank/DDBJ databases">
        <title>An insight into the sialome of Amazonian anophelines.</title>
        <authorList>
            <person name="Ribeiro J.M."/>
            <person name="Scarpassa V."/>
            <person name="Calvo E."/>
        </authorList>
    </citation>
    <scope>NUCLEOTIDE SEQUENCE</scope>
    <source>
        <tissue evidence="2">Salivary glands</tissue>
    </source>
</reference>
<feature type="chain" id="PRO_5014669587" evidence="1">
    <location>
        <begin position="24"/>
        <end position="94"/>
    </location>
</feature>
<feature type="signal peptide" evidence="1">
    <location>
        <begin position="1"/>
        <end position="23"/>
    </location>
</feature>
<sequence length="94" mass="9983">MIGGNVLPVLVLMLLLLPNPTGAANSMKMFQSGLARAADSIAHACRAVSRTSPSAEQDVSWKKMFRPSMLGCTVACCTSSSSSWPLSGIIWKQL</sequence>
<evidence type="ECO:0000313" key="2">
    <source>
        <dbReference type="EMBL" id="MBW61951.1"/>
    </source>
</evidence>